<dbReference type="InterPro" id="IPR050567">
    <property type="entry name" value="Mitochondrial_Carrier"/>
</dbReference>
<evidence type="ECO:0000256" key="11">
    <source>
        <dbReference type="SAM" id="Phobius"/>
    </source>
</evidence>
<feature type="repeat" description="Solcar" evidence="9">
    <location>
        <begin position="192"/>
        <end position="276"/>
    </location>
</feature>
<keyword evidence="4 9" id="KW-0812">Transmembrane</keyword>
<evidence type="ECO:0000256" key="3">
    <source>
        <dbReference type="ARBA" id="ARBA00022448"/>
    </source>
</evidence>
<gene>
    <name evidence="12" type="ORF">JKP88DRAFT_270418</name>
</gene>
<dbReference type="PRINTS" id="PR00926">
    <property type="entry name" value="MITOCARRIER"/>
</dbReference>
<evidence type="ECO:0000256" key="2">
    <source>
        <dbReference type="ARBA" id="ARBA00006375"/>
    </source>
</evidence>
<feature type="repeat" description="Solcar" evidence="9">
    <location>
        <begin position="4"/>
        <end position="89"/>
    </location>
</feature>
<accession>A0A836CAY2</accession>
<keyword evidence="6 11" id="KW-1133">Transmembrane helix</keyword>
<evidence type="ECO:0000313" key="13">
    <source>
        <dbReference type="Proteomes" id="UP000664859"/>
    </source>
</evidence>
<evidence type="ECO:0000256" key="4">
    <source>
        <dbReference type="ARBA" id="ARBA00022692"/>
    </source>
</evidence>
<dbReference type="EMBL" id="JAFCMP010000501">
    <property type="protein sequence ID" value="KAG5179034.1"/>
    <property type="molecule type" value="Genomic_DNA"/>
</dbReference>
<dbReference type="Gene3D" id="1.50.40.10">
    <property type="entry name" value="Mitochondrial carrier domain"/>
    <property type="match status" value="1"/>
</dbReference>
<dbReference type="GO" id="GO:0000064">
    <property type="term" value="F:L-ornithine transmembrane transporter activity"/>
    <property type="evidence" value="ECO:0007669"/>
    <property type="project" value="TreeGrafter"/>
</dbReference>
<dbReference type="PANTHER" id="PTHR45624:SF15">
    <property type="entry name" value="MITOCHONDRIAL ARGININE TRANSPORTER BAC1"/>
    <property type="match status" value="1"/>
</dbReference>
<reference evidence="12" key="1">
    <citation type="submission" date="2021-02" db="EMBL/GenBank/DDBJ databases">
        <title>First Annotated Genome of the Yellow-green Alga Tribonema minus.</title>
        <authorList>
            <person name="Mahan K.M."/>
        </authorList>
    </citation>
    <scope>NUCLEOTIDE SEQUENCE</scope>
    <source>
        <strain evidence="12">UTEX B ZZ1240</strain>
    </source>
</reference>
<protein>
    <submittedName>
        <fullName evidence="12">Mitochondrial carrier domain-containing protein</fullName>
    </submittedName>
</protein>
<organism evidence="12 13">
    <name type="scientific">Tribonema minus</name>
    <dbReference type="NCBI Taxonomy" id="303371"/>
    <lineage>
        <taxon>Eukaryota</taxon>
        <taxon>Sar</taxon>
        <taxon>Stramenopiles</taxon>
        <taxon>Ochrophyta</taxon>
        <taxon>PX clade</taxon>
        <taxon>Xanthophyceae</taxon>
        <taxon>Tribonematales</taxon>
        <taxon>Tribonemataceae</taxon>
        <taxon>Tribonema</taxon>
    </lineage>
</organism>
<dbReference type="InterPro" id="IPR018108">
    <property type="entry name" value="MCP_transmembrane"/>
</dbReference>
<feature type="transmembrane region" description="Helical" evidence="11">
    <location>
        <begin position="164"/>
        <end position="182"/>
    </location>
</feature>
<keyword evidence="5" id="KW-0677">Repeat</keyword>
<dbReference type="OrthoDB" id="14252at2759"/>
<dbReference type="PANTHER" id="PTHR45624">
    <property type="entry name" value="MITOCHONDRIAL BASIC AMINO ACIDS TRANSPORTER-RELATED"/>
    <property type="match status" value="1"/>
</dbReference>
<dbReference type="SUPFAM" id="SSF103506">
    <property type="entry name" value="Mitochondrial carrier"/>
    <property type="match status" value="1"/>
</dbReference>
<evidence type="ECO:0000256" key="10">
    <source>
        <dbReference type="RuleBase" id="RU000488"/>
    </source>
</evidence>
<dbReference type="AlphaFoldDB" id="A0A836CAY2"/>
<keyword evidence="8 9" id="KW-0472">Membrane</keyword>
<evidence type="ECO:0000313" key="12">
    <source>
        <dbReference type="EMBL" id="KAG5179034.1"/>
    </source>
</evidence>
<comment type="similarity">
    <text evidence="2 10">Belongs to the mitochondrial carrier (TC 2.A.29) family.</text>
</comment>
<keyword evidence="13" id="KW-1185">Reference proteome</keyword>
<feature type="repeat" description="Solcar" evidence="9">
    <location>
        <begin position="96"/>
        <end position="184"/>
    </location>
</feature>
<dbReference type="Proteomes" id="UP000664859">
    <property type="component" value="Unassembled WGS sequence"/>
</dbReference>
<sequence length="278" mass="29653">MENARLLAIEAAASIFGSFACIYTGQPLDTIKVRIQATPEAFSGAMQCLRTTISQEGVASLWKGATPALSGAVVENIVAFAINKELKLLWPPSDRHAAVQPVAYGAVTGAVTAVALCPFDVIKCRVQVARGTAARRAPNAVEMAQLMVRTEGMRGFYRGLRAQVARDALFFSMFFGVYDVLVEQAMRRTSFPREVAYIGAGGLAGVAGWLLSMPFDVLKSRMQVTPHGPRSLSAVARPLVAAGGPRALFAGVTVTCVRAFPANAALFLGYEVAKRNLE</sequence>
<name>A0A836CAY2_9STRA</name>
<feature type="transmembrane region" description="Helical" evidence="11">
    <location>
        <begin position="194"/>
        <end position="212"/>
    </location>
</feature>
<comment type="subcellular location">
    <subcellularLocation>
        <location evidence="1">Mitochondrion membrane</location>
        <topology evidence="1">Multi-pass membrane protein</topology>
    </subcellularLocation>
</comment>
<dbReference type="GO" id="GO:1990575">
    <property type="term" value="P:mitochondrial L-ornithine transmembrane transport"/>
    <property type="evidence" value="ECO:0007669"/>
    <property type="project" value="TreeGrafter"/>
</dbReference>
<evidence type="ECO:0000256" key="5">
    <source>
        <dbReference type="ARBA" id="ARBA00022737"/>
    </source>
</evidence>
<comment type="caution">
    <text evidence="12">The sequence shown here is derived from an EMBL/GenBank/DDBJ whole genome shotgun (WGS) entry which is preliminary data.</text>
</comment>
<dbReference type="InterPro" id="IPR002067">
    <property type="entry name" value="MCP"/>
</dbReference>
<proteinExistence type="inferred from homology"/>
<dbReference type="PROSITE" id="PS51257">
    <property type="entry name" value="PROKAR_LIPOPROTEIN"/>
    <property type="match status" value="1"/>
</dbReference>
<dbReference type="GO" id="GO:0031966">
    <property type="term" value="C:mitochondrial membrane"/>
    <property type="evidence" value="ECO:0007669"/>
    <property type="project" value="UniProtKB-SubCell"/>
</dbReference>
<evidence type="ECO:0000256" key="8">
    <source>
        <dbReference type="ARBA" id="ARBA00023136"/>
    </source>
</evidence>
<keyword evidence="3 10" id="KW-0813">Transport</keyword>
<dbReference type="Pfam" id="PF00153">
    <property type="entry name" value="Mito_carr"/>
    <property type="match status" value="3"/>
</dbReference>
<evidence type="ECO:0000256" key="9">
    <source>
        <dbReference type="PROSITE-ProRule" id="PRU00282"/>
    </source>
</evidence>
<dbReference type="PROSITE" id="PS50920">
    <property type="entry name" value="SOLCAR"/>
    <property type="match status" value="3"/>
</dbReference>
<keyword evidence="7" id="KW-0496">Mitochondrion</keyword>
<evidence type="ECO:0000256" key="7">
    <source>
        <dbReference type="ARBA" id="ARBA00023128"/>
    </source>
</evidence>
<evidence type="ECO:0000256" key="6">
    <source>
        <dbReference type="ARBA" id="ARBA00022989"/>
    </source>
</evidence>
<dbReference type="InterPro" id="IPR023395">
    <property type="entry name" value="MCP_dom_sf"/>
</dbReference>
<evidence type="ECO:0000256" key="1">
    <source>
        <dbReference type="ARBA" id="ARBA00004225"/>
    </source>
</evidence>